<dbReference type="InParanoid" id="A0A1B4XJE2"/>
<keyword evidence="1 4" id="KW-0805">Transcription regulation</keyword>
<evidence type="ECO:0000256" key="1">
    <source>
        <dbReference type="ARBA" id="ARBA00023015"/>
    </source>
</evidence>
<dbReference type="AlphaFoldDB" id="A0A1B4XJE2"/>
<dbReference type="OrthoDB" id="9792628at2"/>
<dbReference type="PIRSF" id="PIRSF006707">
    <property type="entry name" value="MJ1563"/>
    <property type="match status" value="1"/>
</dbReference>
<name>A0A1B4XJE2_9GAMM</name>
<dbReference type="Proteomes" id="UP000243180">
    <property type="component" value="Chromosome"/>
</dbReference>
<dbReference type="InterPro" id="IPR000835">
    <property type="entry name" value="HTH_MarR-typ"/>
</dbReference>
<evidence type="ECO:0000313" key="6">
    <source>
        <dbReference type="EMBL" id="BAV34918.1"/>
    </source>
</evidence>
<dbReference type="InterPro" id="IPR052362">
    <property type="entry name" value="HTH-GbsR_regulator"/>
</dbReference>
<comment type="similarity">
    <text evidence="4">Belongs to the GbsR family.</text>
</comment>
<keyword evidence="2 4" id="KW-0238">DNA-binding</keyword>
<dbReference type="InterPro" id="IPR036388">
    <property type="entry name" value="WH-like_DNA-bd_sf"/>
</dbReference>
<evidence type="ECO:0000256" key="3">
    <source>
        <dbReference type="ARBA" id="ARBA00023163"/>
    </source>
</evidence>
<sequence length="171" mass="19601">MKLSPVMKRFVLHWGEMGSRWGVNRTVAQIHALLFLSETPLTAETIAEILRVARSNVSTSIRELQSWGLVKLVHVEGDRRDHFEAHHDVREIFRVVMEERKKREFDPTISVLRECVNEAGNDTPKEVRDRMANTLAFMELITGIFDEVKQLPDANAVAWLKTGLKAKRLLG</sequence>
<reference evidence="6 7" key="1">
    <citation type="submission" date="2015-05" db="EMBL/GenBank/DDBJ databases">
        <title>Complete genome sequence of a sulfur-oxidizing gammaproteobacterium strain HA5.</title>
        <authorList>
            <person name="Miura A."/>
            <person name="Kojima H."/>
            <person name="Fukui M."/>
        </authorList>
    </citation>
    <scope>NUCLEOTIDE SEQUENCE [LARGE SCALE GENOMIC DNA]</scope>
    <source>
        <strain evidence="6 7">HA5</strain>
    </source>
</reference>
<dbReference type="KEGG" id="slim:SCL_2641"/>
<dbReference type="InterPro" id="IPR026282">
    <property type="entry name" value="MJ1563"/>
</dbReference>
<dbReference type="InterPro" id="IPR036390">
    <property type="entry name" value="WH_DNA-bd_sf"/>
</dbReference>
<dbReference type="EMBL" id="AP014879">
    <property type="protein sequence ID" value="BAV34918.1"/>
    <property type="molecule type" value="Genomic_DNA"/>
</dbReference>
<evidence type="ECO:0000256" key="2">
    <source>
        <dbReference type="ARBA" id="ARBA00023125"/>
    </source>
</evidence>
<dbReference type="PANTHER" id="PTHR38465">
    <property type="entry name" value="HTH-TYPE TRANSCRIPTIONAL REGULATOR MJ1563-RELATED"/>
    <property type="match status" value="1"/>
</dbReference>
<gene>
    <name evidence="6" type="ORF">SCL_2641</name>
</gene>
<dbReference type="Pfam" id="PF12802">
    <property type="entry name" value="MarR_2"/>
    <property type="match status" value="1"/>
</dbReference>
<dbReference type="PANTHER" id="PTHR38465:SF1">
    <property type="entry name" value="HTH-TYPE TRANSCRIPTIONAL REGULATOR MJ1563-RELATED"/>
    <property type="match status" value="1"/>
</dbReference>
<dbReference type="GO" id="GO:0003677">
    <property type="term" value="F:DNA binding"/>
    <property type="evidence" value="ECO:0007669"/>
    <property type="project" value="UniProtKB-UniRule"/>
</dbReference>
<organism evidence="6 7">
    <name type="scientific">Sulfuricaulis limicola</name>
    <dbReference type="NCBI Taxonomy" id="1620215"/>
    <lineage>
        <taxon>Bacteria</taxon>
        <taxon>Pseudomonadati</taxon>
        <taxon>Pseudomonadota</taxon>
        <taxon>Gammaproteobacteria</taxon>
        <taxon>Acidiferrobacterales</taxon>
        <taxon>Acidiferrobacteraceae</taxon>
        <taxon>Sulfuricaulis</taxon>
    </lineage>
</organism>
<evidence type="ECO:0000256" key="4">
    <source>
        <dbReference type="PIRNR" id="PIRNR006707"/>
    </source>
</evidence>
<protein>
    <recommendedName>
        <fullName evidence="4">HTH-type transcriptional regulator</fullName>
    </recommendedName>
</protein>
<accession>A0A1B4XJE2</accession>
<dbReference type="Gene3D" id="1.10.10.10">
    <property type="entry name" value="Winged helix-like DNA-binding domain superfamily/Winged helix DNA-binding domain"/>
    <property type="match status" value="1"/>
</dbReference>
<keyword evidence="7" id="KW-1185">Reference proteome</keyword>
<evidence type="ECO:0000259" key="5">
    <source>
        <dbReference type="Pfam" id="PF12802"/>
    </source>
</evidence>
<feature type="domain" description="HTH marR-type" evidence="5">
    <location>
        <begin position="22"/>
        <end position="80"/>
    </location>
</feature>
<proteinExistence type="inferred from homology"/>
<dbReference type="GO" id="GO:0003700">
    <property type="term" value="F:DNA-binding transcription factor activity"/>
    <property type="evidence" value="ECO:0007669"/>
    <property type="project" value="InterPro"/>
</dbReference>
<keyword evidence="3 4" id="KW-0804">Transcription</keyword>
<dbReference type="SUPFAM" id="SSF46785">
    <property type="entry name" value="Winged helix' DNA-binding domain"/>
    <property type="match status" value="1"/>
</dbReference>
<evidence type="ECO:0000313" key="7">
    <source>
        <dbReference type="Proteomes" id="UP000243180"/>
    </source>
</evidence>